<feature type="transmembrane region" description="Helical" evidence="1">
    <location>
        <begin position="22"/>
        <end position="43"/>
    </location>
</feature>
<accession>A0A6B3SGQ9</accession>
<dbReference type="RefSeq" id="WP_163960558.1">
    <property type="nucleotide sequence ID" value="NZ_JAAIVB010000011.1"/>
</dbReference>
<keyword evidence="1" id="KW-1133">Transmembrane helix</keyword>
<dbReference type="AlphaFoldDB" id="A0A6B3SGQ9"/>
<organism evidence="2 3">
    <name type="scientific">Noviherbaspirillum galbum</name>
    <dbReference type="NCBI Taxonomy" id="2709383"/>
    <lineage>
        <taxon>Bacteria</taxon>
        <taxon>Pseudomonadati</taxon>
        <taxon>Pseudomonadota</taxon>
        <taxon>Betaproteobacteria</taxon>
        <taxon>Burkholderiales</taxon>
        <taxon>Oxalobacteraceae</taxon>
        <taxon>Noviherbaspirillum</taxon>
    </lineage>
</organism>
<protein>
    <submittedName>
        <fullName evidence="2">Uncharacterized protein</fullName>
    </submittedName>
</protein>
<evidence type="ECO:0000256" key="1">
    <source>
        <dbReference type="SAM" id="Phobius"/>
    </source>
</evidence>
<gene>
    <name evidence="2" type="ORF">G3574_03090</name>
</gene>
<sequence length="103" mass="10718">MAIASHTTVTIRDSSYRIRRKAVLGIVLSIAVAPYVIALVGTLNGTELPAPAGLTLPGAAEARLIAAGCAADAGIPLTGRHAFTAEERAAFDRCVERHLGARR</sequence>
<dbReference type="Proteomes" id="UP000482155">
    <property type="component" value="Unassembled WGS sequence"/>
</dbReference>
<proteinExistence type="predicted"/>
<keyword evidence="3" id="KW-1185">Reference proteome</keyword>
<dbReference type="EMBL" id="JAAIVB010000011">
    <property type="protein sequence ID" value="NEX60054.1"/>
    <property type="molecule type" value="Genomic_DNA"/>
</dbReference>
<name>A0A6B3SGQ9_9BURK</name>
<evidence type="ECO:0000313" key="3">
    <source>
        <dbReference type="Proteomes" id="UP000482155"/>
    </source>
</evidence>
<reference evidence="2 3" key="1">
    <citation type="submission" date="2020-02" db="EMBL/GenBank/DDBJ databases">
        <authorList>
            <person name="Kim M.K."/>
        </authorList>
    </citation>
    <scope>NUCLEOTIDE SEQUENCE [LARGE SCALE GENOMIC DNA]</scope>
    <source>
        <strain evidence="2 3">17J57-3</strain>
    </source>
</reference>
<evidence type="ECO:0000313" key="2">
    <source>
        <dbReference type="EMBL" id="NEX60054.1"/>
    </source>
</evidence>
<keyword evidence="1" id="KW-0812">Transmembrane</keyword>
<comment type="caution">
    <text evidence="2">The sequence shown here is derived from an EMBL/GenBank/DDBJ whole genome shotgun (WGS) entry which is preliminary data.</text>
</comment>
<keyword evidence="1" id="KW-0472">Membrane</keyword>